<evidence type="ECO:0000256" key="1">
    <source>
        <dbReference type="SAM" id="Phobius"/>
    </source>
</evidence>
<accession>A0AA86QVX8</accession>
<dbReference type="AlphaFoldDB" id="A0AA86QVX8"/>
<feature type="transmembrane region" description="Helical" evidence="1">
    <location>
        <begin position="21"/>
        <end position="39"/>
    </location>
</feature>
<reference evidence="3 4" key="2">
    <citation type="submission" date="2024-07" db="EMBL/GenBank/DDBJ databases">
        <authorList>
            <person name="Akdeniz Z."/>
        </authorList>
    </citation>
    <scope>NUCLEOTIDE SEQUENCE [LARGE SCALE GENOMIC DNA]</scope>
</reference>
<keyword evidence="4" id="KW-1185">Reference proteome</keyword>
<keyword evidence="1" id="KW-1133">Transmembrane helix</keyword>
<dbReference type="EMBL" id="CATOUU010000906">
    <property type="protein sequence ID" value="CAI9958505.1"/>
    <property type="molecule type" value="Genomic_DNA"/>
</dbReference>
<proteinExistence type="predicted"/>
<evidence type="ECO:0000313" key="4">
    <source>
        <dbReference type="Proteomes" id="UP001642409"/>
    </source>
</evidence>
<dbReference type="EMBL" id="CAXDID020000061">
    <property type="protein sequence ID" value="CAL6010333.1"/>
    <property type="molecule type" value="Genomic_DNA"/>
</dbReference>
<feature type="transmembrane region" description="Helical" evidence="1">
    <location>
        <begin position="54"/>
        <end position="75"/>
    </location>
</feature>
<organism evidence="2">
    <name type="scientific">Hexamita inflata</name>
    <dbReference type="NCBI Taxonomy" id="28002"/>
    <lineage>
        <taxon>Eukaryota</taxon>
        <taxon>Metamonada</taxon>
        <taxon>Diplomonadida</taxon>
        <taxon>Hexamitidae</taxon>
        <taxon>Hexamitinae</taxon>
        <taxon>Hexamita</taxon>
    </lineage>
</organism>
<comment type="caution">
    <text evidence="2">The sequence shown here is derived from an EMBL/GenBank/DDBJ whole genome shotgun (WGS) entry which is preliminary data.</text>
</comment>
<keyword evidence="1" id="KW-0472">Membrane</keyword>
<sequence length="148" mass="17418">MDQSIYRNSIFYYESVRFKTIVQEFVSGSFLIISFYLRIIGQFHLIETCIGQEVVNQLILCTPYFYFLILLQQLLHYHDQLTRFACKLRTFYTTNCSCAKKHAKFGEKSAKKHANTHFRAALCLNKKRAVLFSAKTRQNAPYLKLIQI</sequence>
<keyword evidence="1" id="KW-0812">Transmembrane</keyword>
<dbReference type="Proteomes" id="UP001642409">
    <property type="component" value="Unassembled WGS sequence"/>
</dbReference>
<gene>
    <name evidence="3" type="ORF">HINF_LOCUS22034</name>
    <name evidence="2" type="ORF">HINF_LOCUS46150</name>
</gene>
<name>A0AA86QVX8_9EUKA</name>
<evidence type="ECO:0000313" key="3">
    <source>
        <dbReference type="EMBL" id="CAL6010333.1"/>
    </source>
</evidence>
<protein>
    <submittedName>
        <fullName evidence="3">Hypothetical_protein</fullName>
    </submittedName>
</protein>
<evidence type="ECO:0000313" key="2">
    <source>
        <dbReference type="EMBL" id="CAI9958505.1"/>
    </source>
</evidence>
<reference evidence="2" key="1">
    <citation type="submission" date="2023-06" db="EMBL/GenBank/DDBJ databases">
        <authorList>
            <person name="Kurt Z."/>
        </authorList>
    </citation>
    <scope>NUCLEOTIDE SEQUENCE</scope>
</reference>